<evidence type="ECO:0000259" key="4">
    <source>
        <dbReference type="PROSITE" id="PS51194"/>
    </source>
</evidence>
<dbReference type="PROSITE" id="PS51194">
    <property type="entry name" value="HELICASE_CTER"/>
    <property type="match status" value="1"/>
</dbReference>
<dbReference type="InterPro" id="IPR049730">
    <property type="entry name" value="SNF2/RAD54-like_C"/>
</dbReference>
<sequence length="1062" mass="117886">MNGQLRNITVRIGLSEYGDALLYGLTDDGYGLPGMALKQLLFAWHEDSFYGTELAIHKAGEIELVVLPAEQVLSFFAAGQLLSHIGWSWDGEAAPLADLAPSLACCLEERQYVPSLAAYREGRLEWIWDDRALQAAAEAADRKVAEVMPQDAAGNADRIRVRSGGAAIATPGALAALRRLKDDPGFIAGVQAAFSAAVSAHCYGTEEQAADLRREYPMLFERKRLAAAGMDAEAWLVSIGWKADVSLFRPALQLLEPWKAESSWRIRLVLQDKTDASVLVPVKLDADGDAHGAWPAQWSPHVASRSAGWLERLRACLPEWRFDGAGDVLGRPLDSAAAWTFLTADSRRLLDAGWLVLLPAWWEAASRRKPRLRAKLRPESENRSGRSLMGLDAIIDFDWRISIGDADLTEEEFAALLARGERLVRFHGQWVPLDPALLAQIRRAMDGMDKRQGLSFQDVLQLHLLNAGEETGDADEVPAPEDEMRLQLEVELNEQFVKLMGQLGGREAWPQSGPPAGLHAELRPYQLEGYAWLAFLRRFGLGACLADDMGLGKTVQLISYLLHLKEQYEERTAGPRPSLIVCPTSVLGNWQKELQRFAPSLEIMLHYGGGRLSGESFAEAAAGTDVVLTSYATAALDQELLAGFTWSAVCLDEAQNIKNAQTKQSAAVRSFPALHRIALTGTPIENRLAELWSIYDFITPGFLGPLRAFQERFIHPIEKDGDAKRTADLRKLIKPFMLRRKKKDPAIQLDLPDKNEMKTYVHLTAEQAALYDQTVNELMDKIRKLEGIERKGAILGALTRLKQLCDHPLLVTKEAATHEGTTDEPADTSLLIERSAKLERLLAMVKELREEGERCLIFTQYVGMGQMLQRVLREELREPVLYLNGSTSKSARDRMIEDFQSRRDMPLIPLGLSTPSSAGGDQPVMHASSSLNGQPQASLPNGPKQDLSLASQRPAVFILSLKAGGVGLNLTAANHVFHFDRWWNPAVENQATDRAYRMGQTRDVQVHKFIALGTLEERIDEMLESKQQLSDSIITSSEGWITELSAEALKDLFTLRREWSEA</sequence>
<accession>A0A0F7FDR3</accession>
<dbReference type="EMBL" id="CP011114">
    <property type="protein sequence ID" value="AKG37093.1"/>
    <property type="molecule type" value="Genomic_DNA"/>
</dbReference>
<dbReference type="CDD" id="cd18012">
    <property type="entry name" value="DEXQc_arch_SWI2_SNF2"/>
    <property type="match status" value="1"/>
</dbReference>
<dbReference type="GO" id="GO:0005524">
    <property type="term" value="F:ATP binding"/>
    <property type="evidence" value="ECO:0007669"/>
    <property type="project" value="InterPro"/>
</dbReference>
<feature type="domain" description="Helicase C-terminal" evidence="4">
    <location>
        <begin position="837"/>
        <end position="1045"/>
    </location>
</feature>
<dbReference type="GO" id="GO:0016787">
    <property type="term" value="F:hydrolase activity"/>
    <property type="evidence" value="ECO:0007669"/>
    <property type="project" value="UniProtKB-KW"/>
</dbReference>
<dbReference type="InterPro" id="IPR022138">
    <property type="entry name" value="DUF3670"/>
</dbReference>
<dbReference type="SMART" id="SM00487">
    <property type="entry name" value="DEXDc"/>
    <property type="match status" value="1"/>
</dbReference>
<dbReference type="InterPro" id="IPR000330">
    <property type="entry name" value="SNF2_N"/>
</dbReference>
<dbReference type="PROSITE" id="PS51192">
    <property type="entry name" value="HELICASE_ATP_BIND_1"/>
    <property type="match status" value="1"/>
</dbReference>
<reference evidence="5 6" key="1">
    <citation type="submission" date="2015-03" db="EMBL/GenBank/DDBJ databases">
        <authorList>
            <person name="Abdul Halim M."/>
        </authorList>
    </citation>
    <scope>NUCLEOTIDE SEQUENCE [LARGE SCALE GENOMIC DNA]</scope>
    <source>
        <strain evidence="5 6">ATCC 35681</strain>
    </source>
</reference>
<feature type="domain" description="Helicase ATP-binding" evidence="3">
    <location>
        <begin position="534"/>
        <end position="701"/>
    </location>
</feature>
<gene>
    <name evidence="5" type="ORF">VK70_23420</name>
</gene>
<organism evidence="5 6">
    <name type="scientific">Paenibacillus durus ATCC 35681</name>
    <dbReference type="NCBI Taxonomy" id="1333534"/>
    <lineage>
        <taxon>Bacteria</taxon>
        <taxon>Bacillati</taxon>
        <taxon>Bacillota</taxon>
        <taxon>Bacilli</taxon>
        <taxon>Bacillales</taxon>
        <taxon>Paenibacillaceae</taxon>
        <taxon>Paenibacillus</taxon>
    </lineage>
</organism>
<dbReference type="Gene3D" id="3.40.50.300">
    <property type="entry name" value="P-loop containing nucleotide triphosphate hydrolases"/>
    <property type="match status" value="2"/>
</dbReference>
<dbReference type="GO" id="GO:0004386">
    <property type="term" value="F:helicase activity"/>
    <property type="evidence" value="ECO:0007669"/>
    <property type="project" value="UniProtKB-KW"/>
</dbReference>
<feature type="compositionally biased region" description="Polar residues" evidence="2">
    <location>
        <begin position="927"/>
        <end position="939"/>
    </location>
</feature>
<dbReference type="InterPro" id="IPR001650">
    <property type="entry name" value="Helicase_C-like"/>
</dbReference>
<dbReference type="SUPFAM" id="SSF52540">
    <property type="entry name" value="P-loop containing nucleoside triphosphate hydrolases"/>
    <property type="match status" value="2"/>
</dbReference>
<evidence type="ECO:0000313" key="6">
    <source>
        <dbReference type="Proteomes" id="UP000034189"/>
    </source>
</evidence>
<evidence type="ECO:0000256" key="2">
    <source>
        <dbReference type="SAM" id="MobiDB-lite"/>
    </source>
</evidence>
<dbReference type="Pfam" id="PF12419">
    <property type="entry name" value="DUF3670"/>
    <property type="match status" value="1"/>
</dbReference>
<dbReference type="PANTHER" id="PTHR10799">
    <property type="entry name" value="SNF2/RAD54 HELICASE FAMILY"/>
    <property type="match status" value="1"/>
</dbReference>
<dbReference type="RefSeq" id="WP_046723813.1">
    <property type="nucleotide sequence ID" value="NZ_CP011114.1"/>
</dbReference>
<dbReference type="Pfam" id="PF00176">
    <property type="entry name" value="SNF2-rel_dom"/>
    <property type="match status" value="1"/>
</dbReference>
<keyword evidence="5" id="KW-0547">Nucleotide-binding</keyword>
<dbReference type="CDD" id="cd18793">
    <property type="entry name" value="SF2_C_SNF"/>
    <property type="match status" value="1"/>
</dbReference>
<reference evidence="5 6" key="2">
    <citation type="journal article" date="2016" name="Genome Announc.">
        <title>Genome Sequence of a Gram-Positive Diazotroph, Paenibacillus durus Type Strain ATCC 35681.</title>
        <authorList>
            <person name="Halim M.A."/>
            <person name="Rahman A.Y."/>
            <person name="Sim K.S."/>
            <person name="Yam H.C."/>
            <person name="Rahim A.A."/>
            <person name="Ghazali A.H."/>
            <person name="Najimudin N."/>
        </authorList>
    </citation>
    <scope>NUCLEOTIDE SEQUENCE [LARGE SCALE GENOMIC DNA]</scope>
    <source>
        <strain evidence="5 6">ATCC 35681</strain>
    </source>
</reference>
<keyword evidence="5" id="KW-0067">ATP-binding</keyword>
<feature type="region of interest" description="Disordered" evidence="2">
    <location>
        <begin position="907"/>
        <end position="945"/>
    </location>
</feature>
<dbReference type="PATRIC" id="fig|1333534.5.peg.5109"/>
<proteinExistence type="predicted"/>
<dbReference type="HOGENOM" id="CLU_000315_21_8_9"/>
<dbReference type="InterPro" id="IPR038718">
    <property type="entry name" value="SNF2-like_sf"/>
</dbReference>
<dbReference type="InterPro" id="IPR014001">
    <property type="entry name" value="Helicase_ATP-bd"/>
</dbReference>
<dbReference type="OrthoDB" id="9760715at2"/>
<dbReference type="SMART" id="SM00490">
    <property type="entry name" value="HELICc"/>
    <property type="match status" value="1"/>
</dbReference>
<dbReference type="AlphaFoldDB" id="A0A0F7FDR3"/>
<keyword evidence="1" id="KW-0378">Hydrolase</keyword>
<keyword evidence="5" id="KW-0347">Helicase</keyword>
<name>A0A0F7FDR3_PAEDU</name>
<protein>
    <submittedName>
        <fullName evidence="5">Helicase</fullName>
    </submittedName>
</protein>
<evidence type="ECO:0000259" key="3">
    <source>
        <dbReference type="PROSITE" id="PS51192"/>
    </source>
</evidence>
<dbReference type="Proteomes" id="UP000034189">
    <property type="component" value="Chromosome"/>
</dbReference>
<dbReference type="Gene3D" id="3.40.50.10810">
    <property type="entry name" value="Tandem AAA-ATPase domain"/>
    <property type="match status" value="1"/>
</dbReference>
<dbReference type="InterPro" id="IPR027417">
    <property type="entry name" value="P-loop_NTPase"/>
</dbReference>
<evidence type="ECO:0000256" key="1">
    <source>
        <dbReference type="ARBA" id="ARBA00022801"/>
    </source>
</evidence>
<dbReference type="Pfam" id="PF00271">
    <property type="entry name" value="Helicase_C"/>
    <property type="match status" value="2"/>
</dbReference>
<evidence type="ECO:0000313" key="5">
    <source>
        <dbReference type="EMBL" id="AKG37093.1"/>
    </source>
</evidence>